<dbReference type="PANTHER" id="PTHR33653:SF1">
    <property type="entry name" value="RIBONUCLEASE VAPC2"/>
    <property type="match status" value="1"/>
</dbReference>
<dbReference type="SUPFAM" id="SSF88723">
    <property type="entry name" value="PIN domain-like"/>
    <property type="match status" value="1"/>
</dbReference>
<feature type="binding site" evidence="8">
    <location>
        <position position="6"/>
    </location>
    <ligand>
        <name>Mg(2+)</name>
        <dbReference type="ChEBI" id="CHEBI:18420"/>
    </ligand>
</feature>
<organism evidence="10">
    <name type="scientific">Paraconexibacter sp. AEG42_29</name>
    <dbReference type="NCBI Taxonomy" id="2997339"/>
    <lineage>
        <taxon>Bacteria</taxon>
        <taxon>Bacillati</taxon>
        <taxon>Actinomycetota</taxon>
        <taxon>Thermoleophilia</taxon>
        <taxon>Solirubrobacterales</taxon>
        <taxon>Paraconexibacteraceae</taxon>
        <taxon>Paraconexibacter</taxon>
    </lineage>
</organism>
<evidence type="ECO:0000256" key="6">
    <source>
        <dbReference type="ARBA" id="ARBA00022842"/>
    </source>
</evidence>
<dbReference type="EMBL" id="CP114014">
    <property type="protein sequence ID" value="XAY03713.1"/>
    <property type="molecule type" value="Genomic_DNA"/>
</dbReference>
<feature type="domain" description="PIN" evidence="9">
    <location>
        <begin position="6"/>
        <end position="124"/>
    </location>
</feature>
<dbReference type="Gene3D" id="3.40.50.1010">
    <property type="entry name" value="5'-nuclease"/>
    <property type="match status" value="1"/>
</dbReference>
<evidence type="ECO:0000256" key="3">
    <source>
        <dbReference type="ARBA" id="ARBA00022722"/>
    </source>
</evidence>
<dbReference type="GO" id="GO:0016787">
    <property type="term" value="F:hydrolase activity"/>
    <property type="evidence" value="ECO:0007669"/>
    <property type="project" value="UniProtKB-KW"/>
</dbReference>
<sequence>MTELADTSAWVWSRKPARGELRHEFDTALVDGKIATCDMVRLELLYSARNTEDFTQLREDLEALADCPVGPAEWKRALWVYERLAAQGAMHQRAVKHPDLLIAAAAEAAGAAVLHYDQDYDRIAAITGQPTIWIAPRGTL</sequence>
<dbReference type="HAMAP" id="MF_00265">
    <property type="entry name" value="VapC_Nob1"/>
    <property type="match status" value="1"/>
</dbReference>
<dbReference type="GO" id="GO:0090729">
    <property type="term" value="F:toxin activity"/>
    <property type="evidence" value="ECO:0007669"/>
    <property type="project" value="UniProtKB-KW"/>
</dbReference>
<keyword evidence="3 8" id="KW-0540">Nuclease</keyword>
<evidence type="ECO:0000259" key="9">
    <source>
        <dbReference type="Pfam" id="PF01850"/>
    </source>
</evidence>
<reference evidence="10" key="1">
    <citation type="submission" date="2022-12" db="EMBL/GenBank/DDBJ databases">
        <title>Paraconexibacter alkalitolerans sp. nov. and Baekduia alba sp. nov., isolated from soil and emended description of the genera Paraconexibacter (Chun et al., 2020) and Baekduia (An et al., 2020).</title>
        <authorList>
            <person name="Vieira S."/>
            <person name="Huber K.J."/>
            <person name="Geppert A."/>
            <person name="Wolf J."/>
            <person name="Neumann-Schaal M."/>
            <person name="Muesken M."/>
            <person name="Overmann J."/>
        </authorList>
    </citation>
    <scope>NUCLEOTIDE SEQUENCE</scope>
    <source>
        <strain evidence="10">AEG42_29</strain>
    </source>
</reference>
<name>A0AAU7APV0_9ACTN</name>
<dbReference type="InterPro" id="IPR002716">
    <property type="entry name" value="PIN_dom"/>
</dbReference>
<dbReference type="EC" id="3.1.-.-" evidence="8"/>
<dbReference type="Pfam" id="PF01850">
    <property type="entry name" value="PIN"/>
    <property type="match status" value="1"/>
</dbReference>
<evidence type="ECO:0000313" key="10">
    <source>
        <dbReference type="EMBL" id="XAY03713.1"/>
    </source>
</evidence>
<dbReference type="InterPro" id="IPR022907">
    <property type="entry name" value="VapC_family"/>
</dbReference>
<dbReference type="RefSeq" id="WP_354700266.1">
    <property type="nucleotide sequence ID" value="NZ_CP114014.1"/>
</dbReference>
<evidence type="ECO:0000256" key="8">
    <source>
        <dbReference type="HAMAP-Rule" id="MF_00265"/>
    </source>
</evidence>
<dbReference type="GO" id="GO:0000287">
    <property type="term" value="F:magnesium ion binding"/>
    <property type="evidence" value="ECO:0007669"/>
    <property type="project" value="UniProtKB-UniRule"/>
</dbReference>
<keyword evidence="4 8" id="KW-0479">Metal-binding</keyword>
<dbReference type="InterPro" id="IPR050556">
    <property type="entry name" value="Type_II_TA_system_RNase"/>
</dbReference>
<dbReference type="AlphaFoldDB" id="A0AAU7APV0"/>
<keyword evidence="5 8" id="KW-0378">Hydrolase</keyword>
<gene>
    <name evidence="8" type="primary">vapC</name>
    <name evidence="10" type="ORF">DSM112329_00533</name>
</gene>
<protein>
    <recommendedName>
        <fullName evidence="8">Ribonuclease VapC</fullName>
        <shortName evidence="8">RNase VapC</shortName>
        <ecNumber evidence="8">3.1.-.-</ecNumber>
    </recommendedName>
    <alternativeName>
        <fullName evidence="8">Toxin VapC</fullName>
    </alternativeName>
</protein>
<dbReference type="PANTHER" id="PTHR33653">
    <property type="entry name" value="RIBONUCLEASE VAPC2"/>
    <property type="match status" value="1"/>
</dbReference>
<accession>A0AAU7APV0</accession>
<dbReference type="InterPro" id="IPR029060">
    <property type="entry name" value="PIN-like_dom_sf"/>
</dbReference>
<evidence type="ECO:0000256" key="2">
    <source>
        <dbReference type="ARBA" id="ARBA00022649"/>
    </source>
</evidence>
<evidence type="ECO:0000256" key="5">
    <source>
        <dbReference type="ARBA" id="ARBA00022801"/>
    </source>
</evidence>
<dbReference type="KEGG" id="parq:DSM112329_00533"/>
<comment type="cofactor">
    <cofactor evidence="1 8">
        <name>Mg(2+)</name>
        <dbReference type="ChEBI" id="CHEBI:18420"/>
    </cofactor>
</comment>
<evidence type="ECO:0000256" key="1">
    <source>
        <dbReference type="ARBA" id="ARBA00001946"/>
    </source>
</evidence>
<keyword evidence="6 8" id="KW-0460">Magnesium</keyword>
<comment type="similarity">
    <text evidence="7 8">Belongs to the PINc/VapC protein family.</text>
</comment>
<proteinExistence type="inferred from homology"/>
<evidence type="ECO:0000256" key="7">
    <source>
        <dbReference type="ARBA" id="ARBA00038093"/>
    </source>
</evidence>
<keyword evidence="2 8" id="KW-1277">Toxin-antitoxin system</keyword>
<dbReference type="GO" id="GO:0004540">
    <property type="term" value="F:RNA nuclease activity"/>
    <property type="evidence" value="ECO:0007669"/>
    <property type="project" value="InterPro"/>
</dbReference>
<comment type="function">
    <text evidence="8">Toxic component of a toxin-antitoxin (TA) system. An RNase.</text>
</comment>
<keyword evidence="8" id="KW-0800">Toxin</keyword>
<feature type="binding site" evidence="8">
    <location>
        <position position="99"/>
    </location>
    <ligand>
        <name>Mg(2+)</name>
        <dbReference type="ChEBI" id="CHEBI:18420"/>
    </ligand>
</feature>
<evidence type="ECO:0000256" key="4">
    <source>
        <dbReference type="ARBA" id="ARBA00022723"/>
    </source>
</evidence>